<evidence type="ECO:0000313" key="2">
    <source>
        <dbReference type="EMBL" id="ACR68677.1"/>
    </source>
</evidence>
<feature type="transmembrane region" description="Helical" evidence="1">
    <location>
        <begin position="15"/>
        <end position="33"/>
    </location>
</feature>
<dbReference type="AlphaFoldDB" id="C5BFG0"/>
<keyword evidence="1" id="KW-0812">Transmembrane</keyword>
<dbReference type="Proteomes" id="UP000001485">
    <property type="component" value="Chromosome"/>
</dbReference>
<dbReference type="PROSITE" id="PS51257">
    <property type="entry name" value="PROKAR_LIPOPROTEIN"/>
    <property type="match status" value="1"/>
</dbReference>
<reference evidence="3" key="1">
    <citation type="submission" date="2009-03" db="EMBL/GenBank/DDBJ databases">
        <title>Complete genome sequence of Edwardsiella ictaluri 93-146.</title>
        <authorList>
            <person name="Williams M.L."/>
            <person name="Gillaspy A.F."/>
            <person name="Dyer D.W."/>
            <person name="Thune R.L."/>
            <person name="Waldbieser G.C."/>
            <person name="Schuster S.C."/>
            <person name="Gipson J."/>
            <person name="Zaitshik J."/>
            <person name="Landry C."/>
            <person name="Lawrence M.L."/>
        </authorList>
    </citation>
    <scope>NUCLEOTIDE SEQUENCE [LARGE SCALE GENOMIC DNA]</scope>
    <source>
        <strain evidence="3">93-146</strain>
    </source>
</reference>
<protein>
    <submittedName>
        <fullName evidence="2">Lipoprotein, putative</fullName>
    </submittedName>
</protein>
<name>C5BFG0_EDWI9</name>
<keyword evidence="1" id="KW-1133">Transmembrane helix</keyword>
<reference evidence="2 3" key="2">
    <citation type="journal article" date="2012" name="J. Bacteriol.">
        <title>Genome Sequence of Edwardsiella ictaluri 93-146, a Strain Associated with a Natural Channel Catfish Outbreak of Enteric Septicemia of Catfish.</title>
        <authorList>
            <person name="Williams M.L."/>
            <person name="Gillaspy A.F."/>
            <person name="Dyer D.W."/>
            <person name="Thune R.L."/>
            <person name="Waldbieser G.C."/>
            <person name="Schuster S.C."/>
            <person name="Gipson J."/>
            <person name="Zaitshik J."/>
            <person name="Landry C."/>
            <person name="Banes M.M."/>
            <person name="Lawrence M.L."/>
        </authorList>
    </citation>
    <scope>NUCLEOTIDE SEQUENCE [LARGE SCALE GENOMIC DNA]</scope>
    <source>
        <strain evidence="2 3">93-146</strain>
    </source>
</reference>
<proteinExistence type="predicted"/>
<dbReference type="EMBL" id="CP001600">
    <property type="protein sequence ID" value="ACR68677.1"/>
    <property type="molecule type" value="Genomic_DNA"/>
</dbReference>
<evidence type="ECO:0000313" key="3">
    <source>
        <dbReference type="Proteomes" id="UP000001485"/>
    </source>
</evidence>
<keyword evidence="2" id="KW-0449">Lipoprotein</keyword>
<accession>C5BFG0</accession>
<evidence type="ECO:0000256" key="1">
    <source>
        <dbReference type="SAM" id="Phobius"/>
    </source>
</evidence>
<keyword evidence="1" id="KW-0472">Membrane</keyword>
<organism evidence="2 3">
    <name type="scientific">Edwardsiella ictaluri (strain 93-146)</name>
    <dbReference type="NCBI Taxonomy" id="634503"/>
    <lineage>
        <taxon>Bacteria</taxon>
        <taxon>Pseudomonadati</taxon>
        <taxon>Pseudomonadota</taxon>
        <taxon>Gammaproteobacteria</taxon>
        <taxon>Enterobacterales</taxon>
        <taxon>Hafniaceae</taxon>
        <taxon>Edwardsiella</taxon>
    </lineage>
</organism>
<dbReference type="KEGG" id="eic:NT01EI_1491"/>
<dbReference type="HOGENOM" id="CLU_3250689_0_0_6"/>
<gene>
    <name evidence="2" type="ordered locus">NT01EI_1491</name>
</gene>
<sequence length="42" mass="4382">MSRCSGYRHGQNPAGMTGIAAVAASGCFSALFIRQSKYLIGC</sequence>